<evidence type="ECO:0000313" key="2">
    <source>
        <dbReference type="EMBL" id="KAL3426201.1"/>
    </source>
</evidence>
<comment type="caution">
    <text evidence="2">The sequence shown here is derived from an EMBL/GenBank/DDBJ whole genome shotgun (WGS) entry which is preliminary data.</text>
</comment>
<organism evidence="2 3">
    <name type="scientific">Phlyctema vagabunda</name>
    <dbReference type="NCBI Taxonomy" id="108571"/>
    <lineage>
        <taxon>Eukaryota</taxon>
        <taxon>Fungi</taxon>
        <taxon>Dikarya</taxon>
        <taxon>Ascomycota</taxon>
        <taxon>Pezizomycotina</taxon>
        <taxon>Leotiomycetes</taxon>
        <taxon>Helotiales</taxon>
        <taxon>Dermateaceae</taxon>
        <taxon>Phlyctema</taxon>
    </lineage>
</organism>
<keyword evidence="3" id="KW-1185">Reference proteome</keyword>
<sequence>MRPIVDKAFVIKGLKTQESTDARNIHIGTSGGKKYTKRKHIDMHTNGDDEFSASTQRGSRSKRVKMIDFPGDIAPVASSSFVQESWDPRLAYQYYTNQALPPTTTDGLNNVSMPALGNIHDFAKSGSGAGDLDSPWPLEALHGTAGSKSPEPLQTTDFDATAIGTKLLCQGDWDQWTIAFEHDLDNATKHAQSGLTSQ</sequence>
<evidence type="ECO:0000256" key="1">
    <source>
        <dbReference type="SAM" id="MobiDB-lite"/>
    </source>
</evidence>
<protein>
    <submittedName>
        <fullName evidence="2">Uncharacterized protein</fullName>
    </submittedName>
</protein>
<gene>
    <name evidence="2" type="ORF">PVAG01_02992</name>
</gene>
<name>A0ABR4PTK5_9HELO</name>
<dbReference type="Proteomes" id="UP001629113">
    <property type="component" value="Unassembled WGS sequence"/>
</dbReference>
<reference evidence="2 3" key="1">
    <citation type="submission" date="2024-06" db="EMBL/GenBank/DDBJ databases">
        <title>Complete genome of Phlyctema vagabunda strain 19-DSS-EL-015.</title>
        <authorList>
            <person name="Fiorenzani C."/>
        </authorList>
    </citation>
    <scope>NUCLEOTIDE SEQUENCE [LARGE SCALE GENOMIC DNA]</scope>
    <source>
        <strain evidence="2 3">19-DSS-EL-015</strain>
    </source>
</reference>
<accession>A0ABR4PTK5</accession>
<evidence type="ECO:0000313" key="3">
    <source>
        <dbReference type="Proteomes" id="UP001629113"/>
    </source>
</evidence>
<feature type="region of interest" description="Disordered" evidence="1">
    <location>
        <begin position="136"/>
        <end position="155"/>
    </location>
</feature>
<dbReference type="EMBL" id="JBFCZG010000002">
    <property type="protein sequence ID" value="KAL3426201.1"/>
    <property type="molecule type" value="Genomic_DNA"/>
</dbReference>
<proteinExistence type="predicted"/>